<dbReference type="EMBL" id="AP028911">
    <property type="protein sequence ID" value="BES91708.1"/>
    <property type="molecule type" value="Genomic_DNA"/>
</dbReference>
<proteinExistence type="predicted"/>
<reference evidence="1 2" key="1">
    <citation type="submission" date="2023-09" db="EMBL/GenBank/DDBJ databases">
        <title>Nesidiocoris tenuis whole genome shotgun sequence.</title>
        <authorList>
            <person name="Shibata T."/>
            <person name="Shimoda M."/>
            <person name="Kobayashi T."/>
            <person name="Uehara T."/>
        </authorList>
    </citation>
    <scope>NUCLEOTIDE SEQUENCE [LARGE SCALE GENOMIC DNA]</scope>
    <source>
        <strain evidence="1 2">Japan</strain>
    </source>
</reference>
<protein>
    <recommendedName>
        <fullName evidence="3">MATH domain-containing protein</fullName>
    </recommendedName>
</protein>
<keyword evidence="2" id="KW-1185">Reference proteome</keyword>
<name>A0ABN7AHH0_9HEMI</name>
<sequence>MVFFRAGGLFCDSGPSPSPICKWTASVFFRSEADVTWEWTFEVSSSINIRFSHYSREEAAEKAAYPEDRPSKKVVFRSFPFIYFCSY</sequence>
<gene>
    <name evidence="1" type="ORF">NTJ_04517</name>
</gene>
<evidence type="ECO:0008006" key="3">
    <source>
        <dbReference type="Google" id="ProtNLM"/>
    </source>
</evidence>
<dbReference type="Proteomes" id="UP001307889">
    <property type="component" value="Chromosome 3"/>
</dbReference>
<evidence type="ECO:0000313" key="2">
    <source>
        <dbReference type="Proteomes" id="UP001307889"/>
    </source>
</evidence>
<evidence type="ECO:0000313" key="1">
    <source>
        <dbReference type="EMBL" id="BES91708.1"/>
    </source>
</evidence>
<accession>A0ABN7AHH0</accession>
<organism evidence="1 2">
    <name type="scientific">Nesidiocoris tenuis</name>
    <dbReference type="NCBI Taxonomy" id="355587"/>
    <lineage>
        <taxon>Eukaryota</taxon>
        <taxon>Metazoa</taxon>
        <taxon>Ecdysozoa</taxon>
        <taxon>Arthropoda</taxon>
        <taxon>Hexapoda</taxon>
        <taxon>Insecta</taxon>
        <taxon>Pterygota</taxon>
        <taxon>Neoptera</taxon>
        <taxon>Paraneoptera</taxon>
        <taxon>Hemiptera</taxon>
        <taxon>Heteroptera</taxon>
        <taxon>Panheteroptera</taxon>
        <taxon>Cimicomorpha</taxon>
        <taxon>Miridae</taxon>
        <taxon>Dicyphina</taxon>
        <taxon>Nesidiocoris</taxon>
    </lineage>
</organism>